<name>A0A9P7NFM0_9HYPO</name>
<dbReference type="EMBL" id="SRPW01000266">
    <property type="protein sequence ID" value="KAG6016210.1"/>
    <property type="molecule type" value="Genomic_DNA"/>
</dbReference>
<dbReference type="OrthoDB" id="5393537at2759"/>
<comment type="caution">
    <text evidence="3">The sequence shown here is derived from an EMBL/GenBank/DDBJ whole genome shotgun (WGS) entry which is preliminary data.</text>
</comment>
<reference evidence="3" key="1">
    <citation type="journal article" date="2020" name="bioRxiv">
        <title>Whole genome comparisons of ergot fungi reveals the divergence and evolution of species within the genus Claviceps are the result of varying mechanisms driving genome evolution and host range expansion.</title>
        <authorList>
            <person name="Wyka S.A."/>
            <person name="Mondo S.J."/>
            <person name="Liu M."/>
            <person name="Dettman J."/>
            <person name="Nalam V."/>
            <person name="Broders K.D."/>
        </authorList>
    </citation>
    <scope>NUCLEOTIDE SEQUENCE</scope>
    <source>
        <strain evidence="3">CCC 602</strain>
    </source>
</reference>
<feature type="coiled-coil region" evidence="1">
    <location>
        <begin position="73"/>
        <end position="326"/>
    </location>
</feature>
<accession>A0A9P7NFM0</accession>
<keyword evidence="1" id="KW-0175">Coiled coil</keyword>
<dbReference type="AlphaFoldDB" id="A0A9P7NFM0"/>
<feature type="region of interest" description="Disordered" evidence="2">
    <location>
        <begin position="1"/>
        <end position="52"/>
    </location>
</feature>
<proteinExistence type="predicted"/>
<evidence type="ECO:0000256" key="1">
    <source>
        <dbReference type="SAM" id="Coils"/>
    </source>
</evidence>
<evidence type="ECO:0000313" key="3">
    <source>
        <dbReference type="EMBL" id="KAG6016210.1"/>
    </source>
</evidence>
<keyword evidence="4" id="KW-1185">Reference proteome</keyword>
<feature type="compositionally biased region" description="Acidic residues" evidence="2">
    <location>
        <begin position="37"/>
        <end position="50"/>
    </location>
</feature>
<gene>
    <name evidence="3" type="ORF">E4U43_004062</name>
</gene>
<protein>
    <submittedName>
        <fullName evidence="3">Uncharacterized protein</fullName>
    </submittedName>
</protein>
<sequence>MDIKAILSSDLDSHGSQHLSCDEDSELMSISSHEDPWQEVEDTTSDDEEPYQGVKDATHDDFINVCKMFKQVCADEEKKCEGETKEADSLRSEVEALNEKVAVQAARIEELEATEKKLRDLETDHAANQKHSETLNDELAAQTSKIQRLEKIRERLIADHAAEQREFLTSNRRLLAEQTLRLQQLEENEERLQELTRDNASKRDELRALNMKIAFQASIIQGLDSHARRLIEISTHFAEKQRELETLEDKLTAQTSRIQELEAHERKSQELTSHNAAKQRELETLNAKLSAQDYRIRVLQAIENKLREVALDNTAKQRELDILNEKIVHQASRIRQLETHEEKPVKVATIHAAERRTIEEGFKERFTSLQHQIEAIAAGPEIDKRRTLPEYQDDSDFQERYSQLDPPNRVYLIRERMYKIIHYCILGEDDLGLVSSFIVDNQVSGIPAFSQKTQVLKLQKSLADFEGHLRANKVPHDIISNWRLATFECVKTLNPEIEDRTCAQSMIWGFLRHLARSPDDVRELRAKISELCANAYSLRFCTRQCDTRYYFKYPKFEKPKHLFILAGNLCKDEARHSSVRSVHLTNICVRAATKRLDAVAEDSA</sequence>
<organism evidence="3 4">
    <name type="scientific">Claviceps pusilla</name>
    <dbReference type="NCBI Taxonomy" id="123648"/>
    <lineage>
        <taxon>Eukaryota</taxon>
        <taxon>Fungi</taxon>
        <taxon>Dikarya</taxon>
        <taxon>Ascomycota</taxon>
        <taxon>Pezizomycotina</taxon>
        <taxon>Sordariomycetes</taxon>
        <taxon>Hypocreomycetidae</taxon>
        <taxon>Hypocreales</taxon>
        <taxon>Clavicipitaceae</taxon>
        <taxon>Claviceps</taxon>
    </lineage>
</organism>
<evidence type="ECO:0000256" key="2">
    <source>
        <dbReference type="SAM" id="MobiDB-lite"/>
    </source>
</evidence>
<evidence type="ECO:0000313" key="4">
    <source>
        <dbReference type="Proteomes" id="UP000748025"/>
    </source>
</evidence>
<dbReference type="Proteomes" id="UP000748025">
    <property type="component" value="Unassembled WGS sequence"/>
</dbReference>